<dbReference type="InterPro" id="IPR038379">
    <property type="entry name" value="SecE_sf"/>
</dbReference>
<keyword evidence="4" id="KW-0653">Protein transport</keyword>
<evidence type="ECO:0000313" key="10">
    <source>
        <dbReference type="Proteomes" id="UP000554004"/>
    </source>
</evidence>
<dbReference type="Gene3D" id="1.20.5.1030">
    <property type="entry name" value="Preprotein translocase secy subunit"/>
    <property type="match status" value="1"/>
</dbReference>
<dbReference type="Proteomes" id="UP000554004">
    <property type="component" value="Unassembled WGS sequence"/>
</dbReference>
<name>A0A847EU94_9BACT</name>
<proteinExistence type="predicted"/>
<accession>A0A847EU94</accession>
<organism evidence="9 10">
    <name type="scientific">Candidatus Dojkabacteria bacterium</name>
    <dbReference type="NCBI Taxonomy" id="2099670"/>
    <lineage>
        <taxon>Bacteria</taxon>
        <taxon>Candidatus Dojkabacteria</taxon>
    </lineage>
</organism>
<keyword evidence="2" id="KW-0813">Transport</keyword>
<evidence type="ECO:0000256" key="8">
    <source>
        <dbReference type="SAM" id="Phobius"/>
    </source>
</evidence>
<evidence type="ECO:0000313" key="9">
    <source>
        <dbReference type="EMBL" id="NLE31302.1"/>
    </source>
</evidence>
<keyword evidence="3 8" id="KW-0812">Transmembrane</keyword>
<sequence length="58" mass="6816">MKNILKEIINEYKQTKRLNFVELLKLTIYTVIFCGIIALIILGMDVLFQWGLAQFLKI</sequence>
<evidence type="ECO:0000256" key="3">
    <source>
        <dbReference type="ARBA" id="ARBA00022692"/>
    </source>
</evidence>
<gene>
    <name evidence="9" type="ORF">GX618_03465</name>
</gene>
<dbReference type="Pfam" id="PF00584">
    <property type="entry name" value="SecE"/>
    <property type="match status" value="1"/>
</dbReference>
<keyword evidence="5 8" id="KW-1133">Transmembrane helix</keyword>
<comment type="subcellular location">
    <subcellularLocation>
        <location evidence="1">Membrane</location>
    </subcellularLocation>
</comment>
<protein>
    <submittedName>
        <fullName evidence="9">Preprotein translocase subunit SecE</fullName>
    </submittedName>
</protein>
<evidence type="ECO:0000256" key="6">
    <source>
        <dbReference type="ARBA" id="ARBA00023010"/>
    </source>
</evidence>
<dbReference type="GO" id="GO:0006605">
    <property type="term" value="P:protein targeting"/>
    <property type="evidence" value="ECO:0007669"/>
    <property type="project" value="InterPro"/>
</dbReference>
<evidence type="ECO:0000256" key="2">
    <source>
        <dbReference type="ARBA" id="ARBA00022448"/>
    </source>
</evidence>
<comment type="caution">
    <text evidence="9">The sequence shown here is derived from an EMBL/GenBank/DDBJ whole genome shotgun (WGS) entry which is preliminary data.</text>
</comment>
<dbReference type="AlphaFoldDB" id="A0A847EU94"/>
<dbReference type="EMBL" id="JAAZAL010000121">
    <property type="protein sequence ID" value="NLE31302.1"/>
    <property type="molecule type" value="Genomic_DNA"/>
</dbReference>
<evidence type="ECO:0000256" key="7">
    <source>
        <dbReference type="ARBA" id="ARBA00023136"/>
    </source>
</evidence>
<dbReference type="GO" id="GO:0006886">
    <property type="term" value="P:intracellular protein transport"/>
    <property type="evidence" value="ECO:0007669"/>
    <property type="project" value="InterPro"/>
</dbReference>
<keyword evidence="7 8" id="KW-0472">Membrane</keyword>
<evidence type="ECO:0000256" key="4">
    <source>
        <dbReference type="ARBA" id="ARBA00022927"/>
    </source>
</evidence>
<feature type="transmembrane region" description="Helical" evidence="8">
    <location>
        <begin position="26"/>
        <end position="48"/>
    </location>
</feature>
<reference evidence="9 10" key="1">
    <citation type="journal article" date="2020" name="Biotechnol. Biofuels">
        <title>New insights from the biogas microbiome by comprehensive genome-resolved metagenomics of nearly 1600 species originating from multiple anaerobic digesters.</title>
        <authorList>
            <person name="Campanaro S."/>
            <person name="Treu L."/>
            <person name="Rodriguez-R L.M."/>
            <person name="Kovalovszki A."/>
            <person name="Ziels R.M."/>
            <person name="Maus I."/>
            <person name="Zhu X."/>
            <person name="Kougias P.G."/>
            <person name="Basile A."/>
            <person name="Luo G."/>
            <person name="Schluter A."/>
            <person name="Konstantinidis K.T."/>
            <person name="Angelidaki I."/>
        </authorList>
    </citation>
    <scope>NUCLEOTIDE SEQUENCE [LARGE SCALE GENOMIC DNA]</scope>
    <source>
        <strain evidence="9">AS06rmzACSIP_421</strain>
    </source>
</reference>
<dbReference type="GO" id="GO:0016020">
    <property type="term" value="C:membrane"/>
    <property type="evidence" value="ECO:0007669"/>
    <property type="project" value="UniProtKB-SubCell"/>
</dbReference>
<keyword evidence="6" id="KW-0811">Translocation</keyword>
<evidence type="ECO:0000256" key="1">
    <source>
        <dbReference type="ARBA" id="ARBA00004370"/>
    </source>
</evidence>
<evidence type="ECO:0000256" key="5">
    <source>
        <dbReference type="ARBA" id="ARBA00022989"/>
    </source>
</evidence>
<dbReference type="InterPro" id="IPR001901">
    <property type="entry name" value="Translocase_SecE/Sec61-g"/>
</dbReference>